<proteinExistence type="inferred from homology"/>
<dbReference type="AlphaFoldDB" id="A0A937X2Z8"/>
<dbReference type="SUPFAM" id="SSF53448">
    <property type="entry name" value="Nucleotide-diphospho-sugar transferases"/>
    <property type="match status" value="1"/>
</dbReference>
<sequence length="203" mass="23395">RDGMSRGLGRLQPADLYDEPLEVFAPSGCAAMYRREVLDAVGTFDPDFFAYCEDMDLGMRARLAGWSCWYVPEARVYHHYSGTAGKYSPFKAYLVERNHLWLVVKLFPLRLILASPWYAFVRYALQAYGVFSGKGAAGKFASELPAYKLVVILFRAYWATLTRLPELIRKRRDLRKIVKVSRREILSWFDRFGISAMELALQD</sequence>
<evidence type="ECO:0000256" key="2">
    <source>
        <dbReference type="ARBA" id="ARBA00006739"/>
    </source>
</evidence>
<dbReference type="EMBL" id="VGJX01000440">
    <property type="protein sequence ID" value="MBM3275096.1"/>
    <property type="molecule type" value="Genomic_DNA"/>
</dbReference>
<evidence type="ECO:0000256" key="4">
    <source>
        <dbReference type="ARBA" id="ARBA00022679"/>
    </source>
</evidence>
<evidence type="ECO:0000313" key="5">
    <source>
        <dbReference type="EMBL" id="MBM3275096.1"/>
    </source>
</evidence>
<protein>
    <submittedName>
        <fullName evidence="5">Glycosyltransferase family 2 protein</fullName>
    </submittedName>
</protein>
<comment type="caution">
    <text evidence="5">The sequence shown here is derived from an EMBL/GenBank/DDBJ whole genome shotgun (WGS) entry which is preliminary data.</text>
</comment>
<feature type="non-terminal residue" evidence="5">
    <location>
        <position position="1"/>
    </location>
</feature>
<dbReference type="Proteomes" id="UP000703893">
    <property type="component" value="Unassembled WGS sequence"/>
</dbReference>
<evidence type="ECO:0000256" key="3">
    <source>
        <dbReference type="ARBA" id="ARBA00022676"/>
    </source>
</evidence>
<reference evidence="5 6" key="1">
    <citation type="submission" date="2019-03" db="EMBL/GenBank/DDBJ databases">
        <title>Lake Tanganyika Metagenome-Assembled Genomes (MAGs).</title>
        <authorList>
            <person name="Tran P."/>
        </authorList>
    </citation>
    <scope>NUCLEOTIDE SEQUENCE [LARGE SCALE GENOMIC DNA]</scope>
    <source>
        <strain evidence="5">K_DeepCast_65m_m2_236</strain>
    </source>
</reference>
<keyword evidence="4" id="KW-0808">Transferase</keyword>
<comment type="similarity">
    <text evidence="2">Belongs to the glycosyltransferase 2 family.</text>
</comment>
<keyword evidence="3" id="KW-0328">Glycosyltransferase</keyword>
<dbReference type="PANTHER" id="PTHR43179:SF12">
    <property type="entry name" value="GALACTOFURANOSYLTRANSFERASE GLFT2"/>
    <property type="match status" value="1"/>
</dbReference>
<gene>
    <name evidence="5" type="ORF">FJZ00_08075</name>
</gene>
<dbReference type="PANTHER" id="PTHR43179">
    <property type="entry name" value="RHAMNOSYLTRANSFERASE WBBL"/>
    <property type="match status" value="1"/>
</dbReference>
<comment type="pathway">
    <text evidence="1">Cell wall biogenesis; cell wall polysaccharide biosynthesis.</text>
</comment>
<accession>A0A937X2Z8</accession>
<dbReference type="Pfam" id="PF13641">
    <property type="entry name" value="Glyco_tranf_2_3"/>
    <property type="match status" value="1"/>
</dbReference>
<dbReference type="Gene3D" id="3.90.550.10">
    <property type="entry name" value="Spore Coat Polysaccharide Biosynthesis Protein SpsA, Chain A"/>
    <property type="match status" value="1"/>
</dbReference>
<organism evidence="5 6">
    <name type="scientific">Candidatus Tanganyikabacteria bacterium</name>
    <dbReference type="NCBI Taxonomy" id="2961651"/>
    <lineage>
        <taxon>Bacteria</taxon>
        <taxon>Bacillati</taxon>
        <taxon>Candidatus Sericytochromatia</taxon>
        <taxon>Candidatus Tanganyikabacteria</taxon>
    </lineage>
</organism>
<dbReference type="GO" id="GO:0016757">
    <property type="term" value="F:glycosyltransferase activity"/>
    <property type="evidence" value="ECO:0007669"/>
    <property type="project" value="UniProtKB-KW"/>
</dbReference>
<evidence type="ECO:0000256" key="1">
    <source>
        <dbReference type="ARBA" id="ARBA00004776"/>
    </source>
</evidence>
<name>A0A937X2Z8_9BACT</name>
<dbReference type="InterPro" id="IPR029044">
    <property type="entry name" value="Nucleotide-diphossugar_trans"/>
</dbReference>
<evidence type="ECO:0000313" key="6">
    <source>
        <dbReference type="Proteomes" id="UP000703893"/>
    </source>
</evidence>